<organism evidence="2 3">
    <name type="scientific">Bimuria novae-zelandiae CBS 107.79</name>
    <dbReference type="NCBI Taxonomy" id="1447943"/>
    <lineage>
        <taxon>Eukaryota</taxon>
        <taxon>Fungi</taxon>
        <taxon>Dikarya</taxon>
        <taxon>Ascomycota</taxon>
        <taxon>Pezizomycotina</taxon>
        <taxon>Dothideomycetes</taxon>
        <taxon>Pleosporomycetidae</taxon>
        <taxon>Pleosporales</taxon>
        <taxon>Massarineae</taxon>
        <taxon>Didymosphaeriaceae</taxon>
        <taxon>Bimuria</taxon>
    </lineage>
</organism>
<evidence type="ECO:0000313" key="2">
    <source>
        <dbReference type="EMBL" id="KAF1967311.1"/>
    </source>
</evidence>
<evidence type="ECO:0000256" key="1">
    <source>
        <dbReference type="SAM" id="MobiDB-lite"/>
    </source>
</evidence>
<feature type="compositionally biased region" description="Basic and acidic residues" evidence="1">
    <location>
        <begin position="129"/>
        <end position="159"/>
    </location>
</feature>
<dbReference type="OrthoDB" id="3797698at2759"/>
<name>A0A6A5UQU6_9PLEO</name>
<keyword evidence="3" id="KW-1185">Reference proteome</keyword>
<dbReference type="AlphaFoldDB" id="A0A6A5UQU6"/>
<dbReference type="Proteomes" id="UP000800036">
    <property type="component" value="Unassembled WGS sequence"/>
</dbReference>
<gene>
    <name evidence="2" type="ORF">BU23DRAFT_659425</name>
</gene>
<dbReference type="EMBL" id="ML976734">
    <property type="protein sequence ID" value="KAF1967311.1"/>
    <property type="molecule type" value="Genomic_DNA"/>
</dbReference>
<reference evidence="2" key="1">
    <citation type="journal article" date="2020" name="Stud. Mycol.">
        <title>101 Dothideomycetes genomes: a test case for predicting lifestyles and emergence of pathogens.</title>
        <authorList>
            <person name="Haridas S."/>
            <person name="Albert R."/>
            <person name="Binder M."/>
            <person name="Bloem J."/>
            <person name="Labutti K."/>
            <person name="Salamov A."/>
            <person name="Andreopoulos B."/>
            <person name="Baker S."/>
            <person name="Barry K."/>
            <person name="Bills G."/>
            <person name="Bluhm B."/>
            <person name="Cannon C."/>
            <person name="Castanera R."/>
            <person name="Culley D."/>
            <person name="Daum C."/>
            <person name="Ezra D."/>
            <person name="Gonzalez J."/>
            <person name="Henrissat B."/>
            <person name="Kuo A."/>
            <person name="Liang C."/>
            <person name="Lipzen A."/>
            <person name="Lutzoni F."/>
            <person name="Magnuson J."/>
            <person name="Mondo S."/>
            <person name="Nolan M."/>
            <person name="Ohm R."/>
            <person name="Pangilinan J."/>
            <person name="Park H.-J."/>
            <person name="Ramirez L."/>
            <person name="Alfaro M."/>
            <person name="Sun H."/>
            <person name="Tritt A."/>
            <person name="Yoshinaga Y."/>
            <person name="Zwiers L.-H."/>
            <person name="Turgeon B."/>
            <person name="Goodwin S."/>
            <person name="Spatafora J."/>
            <person name="Crous P."/>
            <person name="Grigoriev I."/>
        </authorList>
    </citation>
    <scope>NUCLEOTIDE SEQUENCE</scope>
    <source>
        <strain evidence="2">CBS 107.79</strain>
    </source>
</reference>
<accession>A0A6A5UQU6</accession>
<sequence length="220" mass="25174">SGSNWRKLDRLVRATVENQASKDAQKLSRSLHHISVQNELLHHEINGLKEALLVKKKHKKKGKRLDLQQRQEYHGGAVLWSPRKVREARVRQSVKEQEEKEQKLRKAETAELRKAAKLYKEKIAEEKRVGREAAKVAREKERAEKAAERARQKEARDAAKALQSTQKGKRKASQPPTQSNKRQKRVVNAVATKEALGAVLVAPPKTTRRGRNVKLLSKYK</sequence>
<protein>
    <submittedName>
        <fullName evidence="2">Uncharacterized protein</fullName>
    </submittedName>
</protein>
<proteinExistence type="predicted"/>
<evidence type="ECO:0000313" key="3">
    <source>
        <dbReference type="Proteomes" id="UP000800036"/>
    </source>
</evidence>
<feature type="region of interest" description="Disordered" evidence="1">
    <location>
        <begin position="129"/>
        <end position="220"/>
    </location>
</feature>
<feature type="non-terminal residue" evidence="2">
    <location>
        <position position="1"/>
    </location>
</feature>
<feature type="compositionally biased region" description="Basic residues" evidence="1">
    <location>
        <begin position="206"/>
        <end position="220"/>
    </location>
</feature>